<dbReference type="InterPro" id="IPR000719">
    <property type="entry name" value="Prot_kinase_dom"/>
</dbReference>
<dbReference type="AlphaFoldDB" id="A0A6A6RI96"/>
<gene>
    <name evidence="2" type="ORF">P280DRAFT_484818</name>
</gene>
<dbReference type="GO" id="GO:0004672">
    <property type="term" value="F:protein kinase activity"/>
    <property type="evidence" value="ECO:0007669"/>
    <property type="project" value="InterPro"/>
</dbReference>
<evidence type="ECO:0000313" key="3">
    <source>
        <dbReference type="Proteomes" id="UP000799753"/>
    </source>
</evidence>
<dbReference type="Gene3D" id="1.10.510.10">
    <property type="entry name" value="Transferase(Phosphotransferase) domain 1"/>
    <property type="match status" value="1"/>
</dbReference>
<dbReference type="OrthoDB" id="4062651at2759"/>
<protein>
    <recommendedName>
        <fullName evidence="1">Protein kinase domain-containing protein</fullName>
    </recommendedName>
</protein>
<reference evidence="2" key="1">
    <citation type="journal article" date="2020" name="Stud. Mycol.">
        <title>101 Dothideomycetes genomes: a test case for predicting lifestyles and emergence of pathogens.</title>
        <authorList>
            <person name="Haridas S."/>
            <person name="Albert R."/>
            <person name="Binder M."/>
            <person name="Bloem J."/>
            <person name="Labutti K."/>
            <person name="Salamov A."/>
            <person name="Andreopoulos B."/>
            <person name="Baker S."/>
            <person name="Barry K."/>
            <person name="Bills G."/>
            <person name="Bluhm B."/>
            <person name="Cannon C."/>
            <person name="Castanera R."/>
            <person name="Culley D."/>
            <person name="Daum C."/>
            <person name="Ezra D."/>
            <person name="Gonzalez J."/>
            <person name="Henrissat B."/>
            <person name="Kuo A."/>
            <person name="Liang C."/>
            <person name="Lipzen A."/>
            <person name="Lutzoni F."/>
            <person name="Magnuson J."/>
            <person name="Mondo S."/>
            <person name="Nolan M."/>
            <person name="Ohm R."/>
            <person name="Pangilinan J."/>
            <person name="Park H.-J."/>
            <person name="Ramirez L."/>
            <person name="Alfaro M."/>
            <person name="Sun H."/>
            <person name="Tritt A."/>
            <person name="Yoshinaga Y."/>
            <person name="Zwiers L.-H."/>
            <person name="Turgeon B."/>
            <person name="Goodwin S."/>
            <person name="Spatafora J."/>
            <person name="Crous P."/>
            <person name="Grigoriev I."/>
        </authorList>
    </citation>
    <scope>NUCLEOTIDE SEQUENCE</scope>
    <source>
        <strain evidence="2">CBS 473.64</strain>
    </source>
</reference>
<sequence length="307" mass="35355">MALPGDDPNVTFKFFQLTRQNGITIFVSEDSNGNFYHGRSHESIEALQKLSPPQIKDWVYHMPTIMNIPYNTIWRTHFPAFHPETMTKYTGSVNDPDVFVKYQNALQLQLHTRDGDRFAELLRREIAVGEALLKSPHPNLAEYKGVVVHEYLGVVAIVYKRYTCDMWDFLLEDLLRCGPQVEALMNGLRHAVDHFNSLGFGHNDIRPANVFLTIKGKASLSEAKNDPPDTRHEIEVVLGDFDAAVPLGKPIDMKWAPQEWWPRGMPRIASMALDRRLLGRTMVWMRETWTRNIKKSNARKKKENEEA</sequence>
<evidence type="ECO:0000313" key="2">
    <source>
        <dbReference type="EMBL" id="KAF2635249.1"/>
    </source>
</evidence>
<dbReference type="InterPro" id="IPR011009">
    <property type="entry name" value="Kinase-like_dom_sf"/>
</dbReference>
<dbReference type="EMBL" id="MU006809">
    <property type="protein sequence ID" value="KAF2635249.1"/>
    <property type="molecule type" value="Genomic_DNA"/>
</dbReference>
<accession>A0A6A6RI96</accession>
<name>A0A6A6RI96_9PLEO</name>
<dbReference type="SUPFAM" id="SSF56112">
    <property type="entry name" value="Protein kinase-like (PK-like)"/>
    <property type="match status" value="1"/>
</dbReference>
<dbReference type="Proteomes" id="UP000799753">
    <property type="component" value="Unassembled WGS sequence"/>
</dbReference>
<dbReference type="PROSITE" id="PS50011">
    <property type="entry name" value="PROTEIN_KINASE_DOM"/>
    <property type="match status" value="1"/>
</dbReference>
<evidence type="ECO:0000259" key="1">
    <source>
        <dbReference type="PROSITE" id="PS50011"/>
    </source>
</evidence>
<feature type="domain" description="Protein kinase" evidence="1">
    <location>
        <begin position="84"/>
        <end position="307"/>
    </location>
</feature>
<organism evidence="2 3">
    <name type="scientific">Massarina eburnea CBS 473.64</name>
    <dbReference type="NCBI Taxonomy" id="1395130"/>
    <lineage>
        <taxon>Eukaryota</taxon>
        <taxon>Fungi</taxon>
        <taxon>Dikarya</taxon>
        <taxon>Ascomycota</taxon>
        <taxon>Pezizomycotina</taxon>
        <taxon>Dothideomycetes</taxon>
        <taxon>Pleosporomycetidae</taxon>
        <taxon>Pleosporales</taxon>
        <taxon>Massarineae</taxon>
        <taxon>Massarinaceae</taxon>
        <taxon>Massarina</taxon>
    </lineage>
</organism>
<keyword evidence="3" id="KW-1185">Reference proteome</keyword>
<dbReference type="GO" id="GO:0005524">
    <property type="term" value="F:ATP binding"/>
    <property type="evidence" value="ECO:0007669"/>
    <property type="project" value="InterPro"/>
</dbReference>
<proteinExistence type="predicted"/>